<evidence type="ECO:0000256" key="2">
    <source>
        <dbReference type="SAM" id="SignalP"/>
    </source>
</evidence>
<dbReference type="InterPro" id="IPR036249">
    <property type="entry name" value="Thioredoxin-like_sf"/>
</dbReference>
<dbReference type="HOGENOM" id="CLU_1280942_0_0_6"/>
<dbReference type="PANTHER" id="PTHR35272">
    <property type="entry name" value="THIOL:DISULFIDE INTERCHANGE PROTEIN DSBC-RELATED"/>
    <property type="match status" value="1"/>
</dbReference>
<evidence type="ECO:0000313" key="4">
    <source>
        <dbReference type="EMBL" id="ABO89162.1"/>
    </source>
</evidence>
<dbReference type="InterPro" id="IPR051470">
    <property type="entry name" value="Thiol:disulfide_interchange"/>
</dbReference>
<dbReference type="InterPro" id="IPR009094">
    <property type="entry name" value="DiS-bond_isomerase_DsbC/G_N_sf"/>
</dbReference>
<dbReference type="SUPFAM" id="SSF54423">
    <property type="entry name" value="DsbC/DsbG N-terminal domain-like"/>
    <property type="match status" value="1"/>
</dbReference>
<dbReference type="PANTHER" id="PTHR35272:SF3">
    <property type="entry name" value="THIOL:DISULFIDE INTERCHANGE PROTEIN DSBC"/>
    <property type="match status" value="1"/>
</dbReference>
<dbReference type="KEGG" id="asa:ASA_1035"/>
<dbReference type="eggNOG" id="COG1651">
    <property type="taxonomic scope" value="Bacteria"/>
</dbReference>
<dbReference type="AlphaFoldDB" id="A4SJU0"/>
<keyword evidence="2" id="KW-0732">Signal</keyword>
<protein>
    <recommendedName>
        <fullName evidence="1">Thiol:disulfide interchange protein DsbC</fullName>
    </recommendedName>
</protein>
<gene>
    <name evidence="4" type="primary">dsbC</name>
    <name evidence="4" type="ordered locus">ASA_1035</name>
</gene>
<dbReference type="Gene3D" id="3.10.450.70">
    <property type="entry name" value="Disulphide bond isomerase, DsbC/G, N-terminal"/>
    <property type="match status" value="1"/>
</dbReference>
<reference evidence="5" key="1">
    <citation type="journal article" date="2008" name="BMC Genomics">
        <title>The genome of Aeromonas salmonicida subsp. salmonicida A449: insights into the evolution of a fish pathogen.</title>
        <authorList>
            <person name="Reith M.E."/>
            <person name="Singh R.K."/>
            <person name="Curtis B."/>
            <person name="Boyd J.M."/>
            <person name="Bouevitch A."/>
            <person name="Kimball J."/>
            <person name="Munholland J."/>
            <person name="Murphy C."/>
            <person name="Sarty D."/>
            <person name="Williams J."/>
            <person name="Nash J.H."/>
            <person name="Johnson S.C."/>
            <person name="Brown L.L."/>
        </authorList>
    </citation>
    <scope>NUCLEOTIDE SEQUENCE [LARGE SCALE GENOMIC DNA]</scope>
    <source>
        <strain evidence="5">A449</strain>
    </source>
</reference>
<feature type="domain" description="Disulphide bond isomerase DsbC/G N-terminal" evidence="3">
    <location>
        <begin position="21"/>
        <end position="87"/>
    </location>
</feature>
<proteinExistence type="predicted"/>
<organism evidence="4 5">
    <name type="scientific">Aeromonas salmonicida (strain A449)</name>
    <dbReference type="NCBI Taxonomy" id="382245"/>
    <lineage>
        <taxon>Bacteria</taxon>
        <taxon>Pseudomonadati</taxon>
        <taxon>Pseudomonadota</taxon>
        <taxon>Gammaproteobacteria</taxon>
        <taxon>Aeromonadales</taxon>
        <taxon>Aeromonadaceae</taxon>
        <taxon>Aeromonas</taxon>
    </lineage>
</organism>
<evidence type="ECO:0000259" key="3">
    <source>
        <dbReference type="Pfam" id="PF10411"/>
    </source>
</evidence>
<dbReference type="GO" id="GO:0042597">
    <property type="term" value="C:periplasmic space"/>
    <property type="evidence" value="ECO:0007669"/>
    <property type="project" value="InterPro"/>
</dbReference>
<dbReference type="Proteomes" id="UP000000225">
    <property type="component" value="Chromosome"/>
</dbReference>
<feature type="signal peptide" evidence="2">
    <location>
        <begin position="1"/>
        <end position="22"/>
    </location>
</feature>
<evidence type="ECO:0000313" key="5">
    <source>
        <dbReference type="Proteomes" id="UP000000225"/>
    </source>
</evidence>
<dbReference type="InterPro" id="IPR018950">
    <property type="entry name" value="DiS-bond_isomerase_DsbC/G_N"/>
</dbReference>
<dbReference type="SUPFAM" id="SSF52833">
    <property type="entry name" value="Thioredoxin-like"/>
    <property type="match status" value="1"/>
</dbReference>
<dbReference type="EMBL" id="CP000644">
    <property type="protein sequence ID" value="ABO89162.1"/>
    <property type="molecule type" value="Genomic_DNA"/>
</dbReference>
<name>A4SJU0_AERS4</name>
<feature type="chain" id="PRO_5002672418" description="Thiol:disulfide interchange protein DsbC" evidence="2">
    <location>
        <begin position="23"/>
        <end position="244"/>
    </location>
</feature>
<sequence>MSKRVKHLLLGMMLLCTFAASAGMDPQLLKQRIEQRLGVQVYLVDATPMPGLFMLGTSQGPLYADARGDYVLQGIMLDLGHDMKNLTMLGQRQRQQRQRALAQIGERRMQLKAEPERHSVTLFTDLTCRNCRTALDELPILQAQGVSVQLLPALGTFADVAEVQARWCDPALFSELSLSDRLPATGCNEILAHHIGLSQWLGIKALPSWVLPNGDLVRGYQSPEQLLKILDHINAPANPSSSAS</sequence>
<evidence type="ECO:0000256" key="1">
    <source>
        <dbReference type="ARBA" id="ARBA00013829"/>
    </source>
</evidence>
<dbReference type="STRING" id="29491.GCA_000820065_00359"/>
<accession>A4SJU0</accession>
<dbReference type="Gene3D" id="3.40.30.10">
    <property type="entry name" value="Glutaredoxin"/>
    <property type="match status" value="1"/>
</dbReference>
<dbReference type="Pfam" id="PF10411">
    <property type="entry name" value="DsbC_N"/>
    <property type="match status" value="1"/>
</dbReference>